<dbReference type="PROSITE" id="PS00688">
    <property type="entry name" value="SIGMA54_INTERACT_3"/>
    <property type="match status" value="1"/>
</dbReference>
<dbReference type="RefSeq" id="WP_155320899.1">
    <property type="nucleotide sequence ID" value="NZ_AP021876.1"/>
</dbReference>
<organism evidence="10 11">
    <name type="scientific">Desulfosarcina ovata subsp. sediminis</name>
    <dbReference type="NCBI Taxonomy" id="885957"/>
    <lineage>
        <taxon>Bacteria</taxon>
        <taxon>Pseudomonadati</taxon>
        <taxon>Thermodesulfobacteriota</taxon>
        <taxon>Desulfobacteria</taxon>
        <taxon>Desulfobacterales</taxon>
        <taxon>Desulfosarcinaceae</taxon>
        <taxon>Desulfosarcina</taxon>
    </lineage>
</organism>
<keyword evidence="2" id="KW-0067">ATP-binding</keyword>
<dbReference type="InterPro" id="IPR027417">
    <property type="entry name" value="P-loop_NTPase"/>
</dbReference>
<accession>A0A5K7ZMS3</accession>
<evidence type="ECO:0000256" key="4">
    <source>
        <dbReference type="ARBA" id="ARBA00023125"/>
    </source>
</evidence>
<dbReference type="InterPro" id="IPR025662">
    <property type="entry name" value="Sigma_54_int_dom_ATP-bd_1"/>
</dbReference>
<reference evidence="10 11" key="1">
    <citation type="submission" date="2019-11" db="EMBL/GenBank/DDBJ databases">
        <title>Comparative genomics of hydrocarbon-degrading Desulfosarcina strains.</title>
        <authorList>
            <person name="Watanabe M."/>
            <person name="Kojima H."/>
            <person name="Fukui M."/>
        </authorList>
    </citation>
    <scope>NUCLEOTIDE SEQUENCE [LARGE SCALE GENOMIC DNA]</scope>
    <source>
        <strain evidence="10 11">28bB2T</strain>
    </source>
</reference>
<evidence type="ECO:0000256" key="1">
    <source>
        <dbReference type="ARBA" id="ARBA00022741"/>
    </source>
</evidence>
<dbReference type="CDD" id="cd00156">
    <property type="entry name" value="REC"/>
    <property type="match status" value="1"/>
</dbReference>
<dbReference type="PANTHER" id="PTHR32071:SF21">
    <property type="entry name" value="TRANSCRIPTIONAL REGULATORY PROTEIN FLGR"/>
    <property type="match status" value="1"/>
</dbReference>
<dbReference type="AlphaFoldDB" id="A0A5K7ZMS3"/>
<dbReference type="EMBL" id="AP021876">
    <property type="protein sequence ID" value="BBO79790.1"/>
    <property type="molecule type" value="Genomic_DNA"/>
</dbReference>
<dbReference type="PROSITE" id="PS50045">
    <property type="entry name" value="SIGMA54_INTERACT_4"/>
    <property type="match status" value="1"/>
</dbReference>
<dbReference type="PANTHER" id="PTHR32071">
    <property type="entry name" value="TRANSCRIPTIONAL REGULATORY PROTEIN"/>
    <property type="match status" value="1"/>
</dbReference>
<dbReference type="InterPro" id="IPR002078">
    <property type="entry name" value="Sigma_54_int"/>
</dbReference>
<dbReference type="PROSITE" id="PS50110">
    <property type="entry name" value="RESPONSE_REGULATORY"/>
    <property type="match status" value="1"/>
</dbReference>
<dbReference type="InterPro" id="IPR058031">
    <property type="entry name" value="AAA_lid_NorR"/>
</dbReference>
<evidence type="ECO:0000256" key="5">
    <source>
        <dbReference type="ARBA" id="ARBA00023159"/>
    </source>
</evidence>
<feature type="domain" description="Response regulatory" evidence="9">
    <location>
        <begin position="5"/>
        <end position="120"/>
    </location>
</feature>
<dbReference type="CDD" id="cd00009">
    <property type="entry name" value="AAA"/>
    <property type="match status" value="1"/>
</dbReference>
<dbReference type="Pfam" id="PF00158">
    <property type="entry name" value="Sigma54_activat"/>
    <property type="match status" value="1"/>
</dbReference>
<dbReference type="Gene3D" id="1.10.8.60">
    <property type="match status" value="1"/>
</dbReference>
<dbReference type="Gene3D" id="3.40.50.300">
    <property type="entry name" value="P-loop containing nucleotide triphosphate hydrolases"/>
    <property type="match status" value="1"/>
</dbReference>
<dbReference type="Proteomes" id="UP000425960">
    <property type="component" value="Chromosome"/>
</dbReference>
<evidence type="ECO:0000256" key="6">
    <source>
        <dbReference type="ARBA" id="ARBA00023163"/>
    </source>
</evidence>
<evidence type="ECO:0000256" key="2">
    <source>
        <dbReference type="ARBA" id="ARBA00022840"/>
    </source>
</evidence>
<dbReference type="SUPFAM" id="SSF52540">
    <property type="entry name" value="P-loop containing nucleoside triphosphate hydrolases"/>
    <property type="match status" value="1"/>
</dbReference>
<dbReference type="Pfam" id="PF02954">
    <property type="entry name" value="HTH_8"/>
    <property type="match status" value="1"/>
</dbReference>
<dbReference type="PROSITE" id="PS00675">
    <property type="entry name" value="SIGMA54_INTERACT_1"/>
    <property type="match status" value="1"/>
</dbReference>
<keyword evidence="4" id="KW-0238">DNA-binding</keyword>
<feature type="modified residue" description="4-aspartylphosphate" evidence="7">
    <location>
        <position position="55"/>
    </location>
</feature>
<dbReference type="KEGG" id="dov:DSCO28_03560"/>
<keyword evidence="3" id="KW-0805">Transcription regulation</keyword>
<dbReference type="Pfam" id="PF25601">
    <property type="entry name" value="AAA_lid_14"/>
    <property type="match status" value="1"/>
</dbReference>
<dbReference type="Gene3D" id="3.40.50.2300">
    <property type="match status" value="1"/>
</dbReference>
<name>A0A5K7ZMS3_9BACT</name>
<keyword evidence="6" id="KW-0804">Transcription</keyword>
<gene>
    <name evidence="10" type="ORF">DSCO28_03560</name>
</gene>
<dbReference type="InterPro" id="IPR009057">
    <property type="entry name" value="Homeodomain-like_sf"/>
</dbReference>
<protein>
    <submittedName>
        <fullName evidence="10">Sigma-54-dependent Fis family transcriptional regulator</fullName>
    </submittedName>
</protein>
<dbReference type="GO" id="GO:0005524">
    <property type="term" value="F:ATP binding"/>
    <property type="evidence" value="ECO:0007669"/>
    <property type="project" value="UniProtKB-KW"/>
</dbReference>
<evidence type="ECO:0000259" key="9">
    <source>
        <dbReference type="PROSITE" id="PS50110"/>
    </source>
</evidence>
<evidence type="ECO:0000313" key="11">
    <source>
        <dbReference type="Proteomes" id="UP000425960"/>
    </source>
</evidence>
<dbReference type="InterPro" id="IPR011006">
    <property type="entry name" value="CheY-like_superfamily"/>
</dbReference>
<dbReference type="FunFam" id="1.10.8.60:FF:000014">
    <property type="entry name" value="DNA-binding transcriptional regulator NtrC"/>
    <property type="match status" value="1"/>
</dbReference>
<keyword evidence="5" id="KW-0010">Activator</keyword>
<evidence type="ECO:0000313" key="10">
    <source>
        <dbReference type="EMBL" id="BBO79790.1"/>
    </source>
</evidence>
<dbReference type="InterPro" id="IPR003593">
    <property type="entry name" value="AAA+_ATPase"/>
</dbReference>
<evidence type="ECO:0000256" key="3">
    <source>
        <dbReference type="ARBA" id="ARBA00023015"/>
    </source>
</evidence>
<dbReference type="SUPFAM" id="SSF46689">
    <property type="entry name" value="Homeodomain-like"/>
    <property type="match status" value="1"/>
</dbReference>
<dbReference type="InterPro" id="IPR025944">
    <property type="entry name" value="Sigma_54_int_dom_CS"/>
</dbReference>
<evidence type="ECO:0000259" key="8">
    <source>
        <dbReference type="PROSITE" id="PS50045"/>
    </source>
</evidence>
<proteinExistence type="predicted"/>
<dbReference type="GO" id="GO:0006355">
    <property type="term" value="P:regulation of DNA-templated transcription"/>
    <property type="evidence" value="ECO:0007669"/>
    <property type="project" value="InterPro"/>
</dbReference>
<dbReference type="GO" id="GO:0043565">
    <property type="term" value="F:sequence-specific DNA binding"/>
    <property type="evidence" value="ECO:0007669"/>
    <property type="project" value="InterPro"/>
</dbReference>
<dbReference type="PRINTS" id="PR01590">
    <property type="entry name" value="HTHFIS"/>
</dbReference>
<dbReference type="FunFam" id="3.40.50.300:FF:000006">
    <property type="entry name" value="DNA-binding transcriptional regulator NtrC"/>
    <property type="match status" value="1"/>
</dbReference>
<sequence>MDVISVLLVINESALQNVFRRMLEKKEVLQTEFCSNANQAIEHFHHRAHQIIYIDLALGDMDGIELVKRIKQDFPQTYILMGSNACTPKDVIRSMQAGAADFIVDPFEVDLVEAAMDKAIREVHPQSSMSQRNHSNQKTIVTQDRSLRRVLDIARKVAPSTANVLITGESGTGKELLAAYIHANSQRNDQPYIAVNCAALPEQLAESELFGHEKGAFTGAISRKLGKFEGAGNGTLVLDEITEMALPLQAKLLRAIQEREIVRLGSNRPVTIGARIVAISNRNIKKAVMANEFREDLYYRISVIPLTIPPLRERNNDIPLLANHFFERFSRQNQSTMTRISDPAMELLSRQKWPGNVRELENTIERGVLIGHGEELLPEHLFMEEAFPDNNRKPSLEAGMTVREMEKELIFNTLNAVEDNRTHAAKMLGISIRTLRNKLNEYREEMEHTG</sequence>
<dbReference type="GO" id="GO:0000160">
    <property type="term" value="P:phosphorelay signal transduction system"/>
    <property type="evidence" value="ECO:0007669"/>
    <property type="project" value="InterPro"/>
</dbReference>
<dbReference type="Pfam" id="PF00072">
    <property type="entry name" value="Response_reg"/>
    <property type="match status" value="1"/>
</dbReference>
<dbReference type="InterPro" id="IPR002197">
    <property type="entry name" value="HTH_Fis"/>
</dbReference>
<dbReference type="SUPFAM" id="SSF52172">
    <property type="entry name" value="CheY-like"/>
    <property type="match status" value="1"/>
</dbReference>
<dbReference type="InterPro" id="IPR001789">
    <property type="entry name" value="Sig_transdc_resp-reg_receiver"/>
</dbReference>
<keyword evidence="7" id="KW-0597">Phosphoprotein</keyword>
<dbReference type="SMART" id="SM00382">
    <property type="entry name" value="AAA"/>
    <property type="match status" value="1"/>
</dbReference>
<feature type="domain" description="Sigma-54 factor interaction" evidence="8">
    <location>
        <begin position="140"/>
        <end position="369"/>
    </location>
</feature>
<dbReference type="Gene3D" id="1.10.10.60">
    <property type="entry name" value="Homeodomain-like"/>
    <property type="match status" value="1"/>
</dbReference>
<keyword evidence="1" id="KW-0547">Nucleotide-binding</keyword>
<dbReference type="SMART" id="SM00448">
    <property type="entry name" value="REC"/>
    <property type="match status" value="1"/>
</dbReference>
<evidence type="ECO:0000256" key="7">
    <source>
        <dbReference type="PROSITE-ProRule" id="PRU00169"/>
    </source>
</evidence>